<dbReference type="Pfam" id="PF12505">
    <property type="entry name" value="DUF3712"/>
    <property type="match status" value="1"/>
</dbReference>
<dbReference type="PANTHER" id="PTHR35895">
    <property type="entry name" value="CHROMOSOME 16, WHOLE GENOME SHOTGUN SEQUENCE"/>
    <property type="match status" value="1"/>
</dbReference>
<reference evidence="2 3" key="1">
    <citation type="submission" date="2019-04" db="EMBL/GenBank/DDBJ databases">
        <title>Friends and foes A comparative genomics study of 23 Aspergillus species from section Flavi.</title>
        <authorList>
            <consortium name="DOE Joint Genome Institute"/>
            <person name="Kjaerbolling I."/>
            <person name="Vesth T."/>
            <person name="Frisvad J.C."/>
            <person name="Nybo J.L."/>
            <person name="Theobald S."/>
            <person name="Kildgaard S."/>
            <person name="Isbrandt T."/>
            <person name="Kuo A."/>
            <person name="Sato A."/>
            <person name="Lyhne E.K."/>
            <person name="Kogle M.E."/>
            <person name="Wiebenga A."/>
            <person name="Kun R.S."/>
            <person name="Lubbers R.J."/>
            <person name="Makela M.R."/>
            <person name="Barry K."/>
            <person name="Chovatia M."/>
            <person name="Clum A."/>
            <person name="Daum C."/>
            <person name="Haridas S."/>
            <person name="He G."/>
            <person name="LaButti K."/>
            <person name="Lipzen A."/>
            <person name="Mondo S."/>
            <person name="Riley R."/>
            <person name="Salamov A."/>
            <person name="Simmons B.A."/>
            <person name="Magnuson J.K."/>
            <person name="Henrissat B."/>
            <person name="Mortensen U.H."/>
            <person name="Larsen T.O."/>
            <person name="Devries R.P."/>
            <person name="Grigoriev I.V."/>
            <person name="Machida M."/>
            <person name="Baker S.E."/>
            <person name="Andersen M.R."/>
        </authorList>
    </citation>
    <scope>NUCLEOTIDE SEQUENCE [LARGE SCALE GENOMIC DNA]</scope>
    <source>
        <strain evidence="2 3">CBS 151.66</strain>
    </source>
</reference>
<protein>
    <submittedName>
        <fullName evidence="2">Uncharacterized protein</fullName>
    </submittedName>
</protein>
<evidence type="ECO:0000313" key="2">
    <source>
        <dbReference type="EMBL" id="KAB8077011.1"/>
    </source>
</evidence>
<evidence type="ECO:0000256" key="1">
    <source>
        <dbReference type="SAM" id="Phobius"/>
    </source>
</evidence>
<dbReference type="PANTHER" id="PTHR35895:SF1">
    <property type="entry name" value="LIPID-BINDING SERUM GLYCOPROTEIN C-TERMINAL DOMAIN-CONTAINING PROTEIN"/>
    <property type="match status" value="1"/>
</dbReference>
<proteinExistence type="predicted"/>
<keyword evidence="1" id="KW-0472">Membrane</keyword>
<dbReference type="InterPro" id="IPR022185">
    <property type="entry name" value="DUF3712"/>
</dbReference>
<dbReference type="OrthoDB" id="10039566at2759"/>
<dbReference type="EMBL" id="ML732173">
    <property type="protein sequence ID" value="KAB8077011.1"/>
    <property type="molecule type" value="Genomic_DNA"/>
</dbReference>
<feature type="transmembrane region" description="Helical" evidence="1">
    <location>
        <begin position="38"/>
        <end position="61"/>
    </location>
</feature>
<keyword evidence="1" id="KW-1133">Transmembrane helix</keyword>
<keyword evidence="3" id="KW-1185">Reference proteome</keyword>
<organism evidence="2 3">
    <name type="scientific">Aspergillus leporis</name>
    <dbReference type="NCBI Taxonomy" id="41062"/>
    <lineage>
        <taxon>Eukaryota</taxon>
        <taxon>Fungi</taxon>
        <taxon>Dikarya</taxon>
        <taxon>Ascomycota</taxon>
        <taxon>Pezizomycotina</taxon>
        <taxon>Eurotiomycetes</taxon>
        <taxon>Eurotiomycetidae</taxon>
        <taxon>Eurotiales</taxon>
        <taxon>Aspergillaceae</taxon>
        <taxon>Aspergillus</taxon>
        <taxon>Aspergillus subgen. Circumdati</taxon>
    </lineage>
</organism>
<dbReference type="AlphaFoldDB" id="A0A5N5X8C8"/>
<keyword evidence="1" id="KW-0812">Transmembrane</keyword>
<accession>A0A5N5X8C8</accession>
<dbReference type="Proteomes" id="UP000326565">
    <property type="component" value="Unassembled WGS sequence"/>
</dbReference>
<evidence type="ECO:0000313" key="3">
    <source>
        <dbReference type="Proteomes" id="UP000326565"/>
    </source>
</evidence>
<dbReference type="InterPro" id="IPR046368">
    <property type="entry name" value="Tag1"/>
</dbReference>
<gene>
    <name evidence="2" type="ORF">BDV29DRAFT_154097</name>
</gene>
<name>A0A5N5X8C8_9EURO</name>
<dbReference type="GO" id="GO:0000329">
    <property type="term" value="C:fungal-type vacuole membrane"/>
    <property type="evidence" value="ECO:0007669"/>
    <property type="project" value="InterPro"/>
</dbReference>
<sequence>MSKLDVEQRSFTLEDNDGAAAPKPSKLQRWKDHMKKWWWLYLVGLCCVILLTVLPMIYVGVPHFANDRINNYSFDFDGLVITDLTPTSFHVQQSQNFHAGMGTSGHLSEFNATMTRSGSDTSFADFPFPSIKFDNDARLDINQRLDLACISCFSQLAEEAVKSKEVEVQVTGKPNLKIQGLPTAQLDIHKTVRIPGFNVQEFMSRDNAFNVTKLELIEPRIHKGYNVNATIVFDSPTGISVEMGAVSLNLTVGDSVLGYVDIPNLTLRNGTSNAVVLGNLNEKLLIRKGLWESSNSDYGKLTIGIHGNRCVYKGLEIPYFTAAIRAISASTTINLFDYVSDIL</sequence>